<evidence type="ECO:0000256" key="3">
    <source>
        <dbReference type="ARBA" id="ARBA00022679"/>
    </source>
</evidence>
<dbReference type="Pfam" id="PF00145">
    <property type="entry name" value="DNA_methylase"/>
    <property type="match status" value="2"/>
</dbReference>
<keyword evidence="2 6" id="KW-0489">Methyltransferase</keyword>
<keyword evidence="5" id="KW-0680">Restriction system</keyword>
<comment type="similarity">
    <text evidence="6">Belongs to the class I-like SAM-binding methyltransferase superfamily. C5-methyltransferase family.</text>
</comment>
<dbReference type="RefSeq" id="WP_069482534.1">
    <property type="nucleotide sequence ID" value="NZ_KV766182.1"/>
</dbReference>
<dbReference type="GO" id="GO:0044027">
    <property type="term" value="P:negative regulation of gene expression via chromosomal CpG island methylation"/>
    <property type="evidence" value="ECO:0007669"/>
    <property type="project" value="TreeGrafter"/>
</dbReference>
<dbReference type="PROSITE" id="PS51679">
    <property type="entry name" value="SAM_MT_C5"/>
    <property type="match status" value="1"/>
</dbReference>
<dbReference type="InterPro" id="IPR031303">
    <property type="entry name" value="C5_meth_CS"/>
</dbReference>
<dbReference type="GO" id="GO:0003886">
    <property type="term" value="F:DNA (cytosine-5-)-methyltransferase activity"/>
    <property type="evidence" value="ECO:0007669"/>
    <property type="project" value="UniProtKB-EC"/>
</dbReference>
<evidence type="ECO:0000313" key="7">
    <source>
        <dbReference type="EMBL" id="ODV53405.1"/>
    </source>
</evidence>
<dbReference type="AlphaFoldDB" id="A0A1E4QYZ3"/>
<dbReference type="Proteomes" id="UP000094784">
    <property type="component" value="Unassembled WGS sequence"/>
</dbReference>
<evidence type="ECO:0000256" key="6">
    <source>
        <dbReference type="PROSITE-ProRule" id="PRU01016"/>
    </source>
</evidence>
<evidence type="ECO:0000256" key="4">
    <source>
        <dbReference type="ARBA" id="ARBA00022691"/>
    </source>
</evidence>
<dbReference type="EC" id="2.1.1.37" evidence="1"/>
<comment type="caution">
    <text evidence="7">The sequence shown here is derived from an EMBL/GenBank/DDBJ whole genome shotgun (WGS) entry which is preliminary data.</text>
</comment>
<protein>
    <recommendedName>
        <fullName evidence="1">DNA (cytosine-5-)-methyltransferase</fullName>
        <ecNumber evidence="1">2.1.1.37</ecNumber>
    </recommendedName>
</protein>
<feature type="active site" evidence="6">
    <location>
        <position position="95"/>
    </location>
</feature>
<accession>A0A1E4QYZ3</accession>
<dbReference type="InterPro" id="IPR001525">
    <property type="entry name" value="C5_MeTfrase"/>
</dbReference>
<dbReference type="REBASE" id="172338">
    <property type="entry name" value="M.LfuM5ORF22515P"/>
</dbReference>
<organism evidence="7 8">
    <name type="scientific">Lysinibacillus fusiformis</name>
    <dbReference type="NCBI Taxonomy" id="28031"/>
    <lineage>
        <taxon>Bacteria</taxon>
        <taxon>Bacillati</taxon>
        <taxon>Bacillota</taxon>
        <taxon>Bacilli</taxon>
        <taxon>Bacillales</taxon>
        <taxon>Bacillaceae</taxon>
        <taxon>Lysinibacillus</taxon>
    </lineage>
</organism>
<dbReference type="EMBL" id="MECQ01000006">
    <property type="protein sequence ID" value="ODV53405.1"/>
    <property type="molecule type" value="Genomic_DNA"/>
</dbReference>
<dbReference type="Gene3D" id="3.40.50.150">
    <property type="entry name" value="Vaccinia Virus protein VP39"/>
    <property type="match status" value="2"/>
</dbReference>
<dbReference type="OrthoDB" id="9813719at2"/>
<dbReference type="InterPro" id="IPR029063">
    <property type="entry name" value="SAM-dependent_MTases_sf"/>
</dbReference>
<keyword evidence="4 6" id="KW-0949">S-adenosyl-L-methionine</keyword>
<name>A0A1E4QYZ3_9BACI</name>
<dbReference type="PRINTS" id="PR00105">
    <property type="entry name" value="C5METTRFRASE"/>
</dbReference>
<evidence type="ECO:0000256" key="1">
    <source>
        <dbReference type="ARBA" id="ARBA00011975"/>
    </source>
</evidence>
<dbReference type="PANTHER" id="PTHR10629:SF52">
    <property type="entry name" value="DNA (CYTOSINE-5)-METHYLTRANSFERASE 1"/>
    <property type="match status" value="1"/>
</dbReference>
<dbReference type="InterPro" id="IPR050390">
    <property type="entry name" value="C5-Methyltransferase"/>
</dbReference>
<evidence type="ECO:0000256" key="2">
    <source>
        <dbReference type="ARBA" id="ARBA00022603"/>
    </source>
</evidence>
<dbReference type="PROSITE" id="PS00095">
    <property type="entry name" value="C5_MTASE_2"/>
    <property type="match status" value="1"/>
</dbReference>
<dbReference type="GO" id="GO:0009307">
    <property type="term" value="P:DNA restriction-modification system"/>
    <property type="evidence" value="ECO:0007669"/>
    <property type="project" value="UniProtKB-KW"/>
</dbReference>
<dbReference type="GO" id="GO:0003677">
    <property type="term" value="F:DNA binding"/>
    <property type="evidence" value="ECO:0007669"/>
    <property type="project" value="TreeGrafter"/>
</dbReference>
<dbReference type="PANTHER" id="PTHR10629">
    <property type="entry name" value="CYTOSINE-SPECIFIC METHYLTRANSFERASE"/>
    <property type="match status" value="1"/>
</dbReference>
<reference evidence="7 8" key="1">
    <citation type="submission" date="2016-09" db="EMBL/GenBank/DDBJ databases">
        <title>Draft genome sequence of the soil isolate, Lysinibacillus fusiformis M5, a potential hypoxanthine producer.</title>
        <authorList>
            <person name="Gallegos-Monterrosa R."/>
            <person name="Maroti G."/>
            <person name="Balint B."/>
            <person name="Kovacs A.T."/>
        </authorList>
    </citation>
    <scope>NUCLEOTIDE SEQUENCE [LARGE SCALE GENOMIC DNA]</scope>
    <source>
        <strain evidence="7 8">M5</strain>
    </source>
</reference>
<evidence type="ECO:0000256" key="5">
    <source>
        <dbReference type="ARBA" id="ARBA00022747"/>
    </source>
</evidence>
<evidence type="ECO:0000313" key="8">
    <source>
        <dbReference type="Proteomes" id="UP000094784"/>
    </source>
</evidence>
<gene>
    <name evidence="7" type="ORF">BG258_22515</name>
</gene>
<dbReference type="SUPFAM" id="SSF53335">
    <property type="entry name" value="S-adenosyl-L-methionine-dependent methyltransferases"/>
    <property type="match status" value="2"/>
</dbReference>
<dbReference type="Gene3D" id="3.90.120.10">
    <property type="entry name" value="DNA Methylase, subunit A, domain 2"/>
    <property type="match status" value="1"/>
</dbReference>
<keyword evidence="3 6" id="KW-0808">Transferase</keyword>
<dbReference type="GO" id="GO:0032259">
    <property type="term" value="P:methylation"/>
    <property type="evidence" value="ECO:0007669"/>
    <property type="project" value="UniProtKB-KW"/>
</dbReference>
<proteinExistence type="inferred from homology"/>
<sequence length="587" mass="67619">MSNKVSKFKLIDLFAGAGGLSNGFEQTGRFEVIGAVEINKEAIETYVYNHNKNENIIIKPEGSNISDIAKIDFKQFLASKNLLGEETVVIGGPPCQGFSNANRQKNHLISGNNQLVKEFARAIDEIRPIAFLMENVKTMNSDKHKFFVTENCGGIYRYSSEEHLNKIKEGSNQNIFWEMEELTLIESKNRNLEPLIKELVSSKINPVLFKERHLSKMRTIIRNLKKKNLYTIEKINEIGDIKELITEINKYDKSNLKEIELFNDVILNTTEVLQALIDHKHDSNETSLSKLTDFININQLLRYLLELKNEKIICFGEIKVSTISEEIRVSVQVKSYNIVQYLDAFFKYLGYDIDSKVMVASDFFAPQNRERFMILGVKKEKVYNGPVQMPVKYDSDQLPFTVFDAIKDLEEITPKKDIKDNRLPYSVTSHTTRMKKYYRLGMNENIIYNHINTDSEPLSKQRFEALKQSGGKNFHSLSDELKEISYTDSSRTQNTVYLRLNYNEPSPTVINVRKSMWQHPEKPEALSIREAARLQSFKDNYVFIGTKDKQYQQIGNAVPPLLARAVADQMLKIIGENPVKKLSEEFN</sequence>